<dbReference type="Gene3D" id="3.30.70.100">
    <property type="match status" value="1"/>
</dbReference>
<protein>
    <submittedName>
        <fullName evidence="2">Quinol monooxygenase YgiN</fullName>
    </submittedName>
</protein>
<dbReference type="InterPro" id="IPR011008">
    <property type="entry name" value="Dimeric_a/b-barrel"/>
</dbReference>
<evidence type="ECO:0000259" key="1">
    <source>
        <dbReference type="PROSITE" id="PS51725"/>
    </source>
</evidence>
<dbReference type="Pfam" id="PF03992">
    <property type="entry name" value="ABM"/>
    <property type="match status" value="1"/>
</dbReference>
<evidence type="ECO:0000313" key="2">
    <source>
        <dbReference type="EMBL" id="NIK87589.1"/>
    </source>
</evidence>
<dbReference type="RefSeq" id="WP_167081341.1">
    <property type="nucleotide sequence ID" value="NZ_BAAADC010000001.1"/>
</dbReference>
<dbReference type="InterPro" id="IPR050744">
    <property type="entry name" value="AI-2_Isomerase_LsrG"/>
</dbReference>
<dbReference type="Proteomes" id="UP000570514">
    <property type="component" value="Unassembled WGS sequence"/>
</dbReference>
<reference evidence="2 3" key="1">
    <citation type="submission" date="2020-03" db="EMBL/GenBank/DDBJ databases">
        <title>Genomic Encyclopedia of Type Strains, Phase IV (KMG-IV): sequencing the most valuable type-strain genomes for metagenomic binning, comparative biology and taxonomic classification.</title>
        <authorList>
            <person name="Goeker M."/>
        </authorList>
    </citation>
    <scope>NUCLEOTIDE SEQUENCE [LARGE SCALE GENOMIC DNA]</scope>
    <source>
        <strain evidence="2 3">DSM 19867</strain>
    </source>
</reference>
<organism evidence="2 3">
    <name type="scientific">Rhizomicrobium palustre</name>
    <dbReference type="NCBI Taxonomy" id="189966"/>
    <lineage>
        <taxon>Bacteria</taxon>
        <taxon>Pseudomonadati</taxon>
        <taxon>Pseudomonadota</taxon>
        <taxon>Alphaproteobacteria</taxon>
        <taxon>Micropepsales</taxon>
        <taxon>Micropepsaceae</taxon>
        <taxon>Rhizomicrobium</taxon>
    </lineage>
</organism>
<dbReference type="EMBL" id="JAASRM010000001">
    <property type="protein sequence ID" value="NIK87589.1"/>
    <property type="molecule type" value="Genomic_DNA"/>
</dbReference>
<gene>
    <name evidence="2" type="ORF">FHS83_000907</name>
</gene>
<proteinExistence type="predicted"/>
<dbReference type="SUPFAM" id="SSF54909">
    <property type="entry name" value="Dimeric alpha+beta barrel"/>
    <property type="match status" value="1"/>
</dbReference>
<dbReference type="AlphaFoldDB" id="A0A846MWI5"/>
<dbReference type="PROSITE" id="PS51725">
    <property type="entry name" value="ABM"/>
    <property type="match status" value="1"/>
</dbReference>
<dbReference type="InterPro" id="IPR007138">
    <property type="entry name" value="ABM_dom"/>
</dbReference>
<sequence>MTSNVKTVGILTAHPGKEAELRSLLEGLIRSSRLEPGNLRYDLWADPSQPGVFVLDELYVDAEAAGAHQASPHFQYYRANVGALADRQALSLRAVVVA</sequence>
<dbReference type="PANTHER" id="PTHR33336">
    <property type="entry name" value="QUINOL MONOOXYGENASE YGIN-RELATED"/>
    <property type="match status" value="1"/>
</dbReference>
<keyword evidence="3" id="KW-1185">Reference proteome</keyword>
<accession>A0A846MWI5</accession>
<feature type="domain" description="ABM" evidence="1">
    <location>
        <begin position="5"/>
        <end position="96"/>
    </location>
</feature>
<keyword evidence="2" id="KW-0503">Monooxygenase</keyword>
<comment type="caution">
    <text evidence="2">The sequence shown here is derived from an EMBL/GenBank/DDBJ whole genome shotgun (WGS) entry which is preliminary data.</text>
</comment>
<dbReference type="PANTHER" id="PTHR33336:SF3">
    <property type="entry name" value="ABM DOMAIN-CONTAINING PROTEIN"/>
    <property type="match status" value="1"/>
</dbReference>
<keyword evidence="2" id="KW-0560">Oxidoreductase</keyword>
<dbReference type="GO" id="GO:0004497">
    <property type="term" value="F:monooxygenase activity"/>
    <property type="evidence" value="ECO:0007669"/>
    <property type="project" value="UniProtKB-KW"/>
</dbReference>
<evidence type="ECO:0000313" key="3">
    <source>
        <dbReference type="Proteomes" id="UP000570514"/>
    </source>
</evidence>
<name>A0A846MWI5_9PROT</name>